<dbReference type="RefSeq" id="WP_125012142.1">
    <property type="nucleotide sequence ID" value="NZ_RQVR01000005.1"/>
</dbReference>
<keyword evidence="3" id="KW-1185">Reference proteome</keyword>
<dbReference type="Proteomes" id="UP000271937">
    <property type="component" value="Unassembled WGS sequence"/>
</dbReference>
<dbReference type="Pfam" id="PF16266">
    <property type="entry name" value="DUF4919"/>
    <property type="match status" value="1"/>
</dbReference>
<evidence type="ECO:0000313" key="3">
    <source>
        <dbReference type="Proteomes" id="UP000271937"/>
    </source>
</evidence>
<accession>A0A3P3WBS8</accession>
<dbReference type="InterPro" id="IPR032578">
    <property type="entry name" value="DUF4919"/>
</dbReference>
<evidence type="ECO:0000256" key="1">
    <source>
        <dbReference type="SAM" id="SignalP"/>
    </source>
</evidence>
<name>A0A3P3WBS8_9FLAO</name>
<dbReference type="AlphaFoldDB" id="A0A3P3WBS8"/>
<protein>
    <submittedName>
        <fullName evidence="2">DUF4919 domain-containing protein</fullName>
    </submittedName>
</protein>
<feature type="signal peptide" evidence="1">
    <location>
        <begin position="1"/>
        <end position="19"/>
    </location>
</feature>
<keyword evidence="1" id="KW-0732">Signal</keyword>
<gene>
    <name evidence="2" type="ORF">EG849_05840</name>
</gene>
<organism evidence="2 3">
    <name type="scientific">Flavobacterium macacae</name>
    <dbReference type="NCBI Taxonomy" id="2488993"/>
    <lineage>
        <taxon>Bacteria</taxon>
        <taxon>Pseudomonadati</taxon>
        <taxon>Bacteroidota</taxon>
        <taxon>Flavobacteriia</taxon>
        <taxon>Flavobacteriales</taxon>
        <taxon>Flavobacteriaceae</taxon>
        <taxon>Flavobacterium</taxon>
    </lineage>
</organism>
<evidence type="ECO:0000313" key="2">
    <source>
        <dbReference type="EMBL" id="RRJ92500.1"/>
    </source>
</evidence>
<feature type="chain" id="PRO_5018162847" evidence="1">
    <location>
        <begin position="20"/>
        <end position="225"/>
    </location>
</feature>
<comment type="caution">
    <text evidence="2">The sequence shown here is derived from an EMBL/GenBank/DDBJ whole genome shotgun (WGS) entry which is preliminary data.</text>
</comment>
<sequence>MKKAYFLFIIITIYSSAVAQESNFEKPNYLTIEKNIKDKKSDFYYPKLMARYELSDTTMTIEQKKHLYYGYIFQPKYNPYEQSEASEKLSEVINKETLSEEDLTEIIKLSGQALKENPLDIRSLNYRLYSLEQQKKTDELQKNLIKLEIIVDALVSSGDGISKETAFFVIDTSHEYDLLAMFGFRYAGEQSLIEHFDYLTVAENEENIKGLYFDVTPCLNFLKKN</sequence>
<proteinExistence type="predicted"/>
<dbReference type="OrthoDB" id="686440at2"/>
<reference evidence="2 3" key="1">
    <citation type="submission" date="2018-11" db="EMBL/GenBank/DDBJ databases">
        <title>Flavobacterium sp. nov., YIM 102600 draft genome.</title>
        <authorList>
            <person name="Li G."/>
            <person name="Jiang Y."/>
        </authorList>
    </citation>
    <scope>NUCLEOTIDE SEQUENCE [LARGE SCALE GENOMIC DNA]</scope>
    <source>
        <strain evidence="2 3">YIM 102600</strain>
    </source>
</reference>
<dbReference type="EMBL" id="RQVR01000005">
    <property type="protein sequence ID" value="RRJ92500.1"/>
    <property type="molecule type" value="Genomic_DNA"/>
</dbReference>